<evidence type="ECO:0000313" key="3">
    <source>
        <dbReference type="EMBL" id="SHF21345.1"/>
    </source>
</evidence>
<sequence length="247" mass="27299">MDLTILFMTFLGFGFGAIMTIIAIILGKNKYREEKGIYAITVPGFNIGLFAYPLVQTIWGLSGMIYIIMFDVGNAFIVFGSSYFLAKYYKEGDAKFSIGFLAKILGKSVPFMSYMIGVAMSLSGLRFPSMAMGVIDVLAGANMPLALLLLGIVIQLRIEAKDLRTVGKIILTRYTVGALFGVLLYLMLPYNPVLSPMFLIMFVLPISMSSLPYSVQFNYDVKLVGTANNMTIILSFFIIWAISAFSF</sequence>
<dbReference type="PANTHER" id="PTHR36838">
    <property type="entry name" value="AUXIN EFFLUX CARRIER FAMILY PROTEIN"/>
    <property type="match status" value="1"/>
</dbReference>
<feature type="transmembrane region" description="Helical" evidence="2">
    <location>
        <begin position="6"/>
        <end position="26"/>
    </location>
</feature>
<reference evidence="3 4" key="1">
    <citation type="submission" date="2016-11" db="EMBL/GenBank/DDBJ databases">
        <authorList>
            <person name="Jaros S."/>
            <person name="Januszkiewicz K."/>
            <person name="Wedrychowicz H."/>
        </authorList>
    </citation>
    <scope>NUCLEOTIDE SEQUENCE [LARGE SCALE GENOMIC DNA]</scope>
    <source>
        <strain evidence="3 4">DSM 14828</strain>
    </source>
</reference>
<evidence type="ECO:0000256" key="1">
    <source>
        <dbReference type="ARBA" id="ARBA00022448"/>
    </source>
</evidence>
<evidence type="ECO:0008006" key="5">
    <source>
        <dbReference type="Google" id="ProtNLM"/>
    </source>
</evidence>
<feature type="transmembrane region" description="Helical" evidence="2">
    <location>
        <begin position="65"/>
        <end position="86"/>
    </location>
</feature>
<accession>A0A1M4ZTS1</accession>
<gene>
    <name evidence="3" type="ORF">SAMN02746064_02144</name>
</gene>
<feature type="transmembrane region" description="Helical" evidence="2">
    <location>
        <begin position="194"/>
        <end position="215"/>
    </location>
</feature>
<feature type="transmembrane region" description="Helical" evidence="2">
    <location>
        <begin position="137"/>
        <end position="158"/>
    </location>
</feature>
<proteinExistence type="predicted"/>
<feature type="transmembrane region" description="Helical" evidence="2">
    <location>
        <begin position="98"/>
        <end position="117"/>
    </location>
</feature>
<feature type="transmembrane region" description="Helical" evidence="2">
    <location>
        <begin position="227"/>
        <end position="246"/>
    </location>
</feature>
<keyword evidence="4" id="KW-1185">Reference proteome</keyword>
<feature type="transmembrane region" description="Helical" evidence="2">
    <location>
        <begin position="170"/>
        <end position="188"/>
    </location>
</feature>
<keyword evidence="1" id="KW-0813">Transport</keyword>
<dbReference type="Proteomes" id="UP000184251">
    <property type="component" value="Unassembled WGS sequence"/>
</dbReference>
<keyword evidence="2" id="KW-0812">Transmembrane</keyword>
<dbReference type="EMBL" id="FQTU01000019">
    <property type="protein sequence ID" value="SHF21345.1"/>
    <property type="molecule type" value="Genomic_DNA"/>
</dbReference>
<evidence type="ECO:0000313" key="4">
    <source>
        <dbReference type="Proteomes" id="UP000184251"/>
    </source>
</evidence>
<organism evidence="3 4">
    <name type="scientific">Alkalibacter saccharofermentans DSM 14828</name>
    <dbReference type="NCBI Taxonomy" id="1120975"/>
    <lineage>
        <taxon>Bacteria</taxon>
        <taxon>Bacillati</taxon>
        <taxon>Bacillota</taxon>
        <taxon>Clostridia</taxon>
        <taxon>Eubacteriales</taxon>
        <taxon>Eubacteriaceae</taxon>
        <taxon>Alkalibacter</taxon>
    </lineage>
</organism>
<keyword evidence="2" id="KW-1133">Transmembrane helix</keyword>
<dbReference type="AlphaFoldDB" id="A0A1M4ZTS1"/>
<dbReference type="PANTHER" id="PTHR36838:SF3">
    <property type="entry name" value="TRANSPORTER AUXIN EFFLUX CARRIER EC FAMILY"/>
    <property type="match status" value="1"/>
</dbReference>
<name>A0A1M4ZTS1_9FIRM</name>
<evidence type="ECO:0000256" key="2">
    <source>
        <dbReference type="SAM" id="Phobius"/>
    </source>
</evidence>
<keyword evidence="2" id="KW-0472">Membrane</keyword>
<protein>
    <recommendedName>
        <fullName evidence="5">Membrane transport protein</fullName>
    </recommendedName>
</protein>
<dbReference type="STRING" id="1120975.SAMN02746064_02144"/>
<feature type="transmembrane region" description="Helical" evidence="2">
    <location>
        <begin position="38"/>
        <end position="59"/>
    </location>
</feature>